<protein>
    <submittedName>
        <fullName evidence="2">Uncharacterized protein</fullName>
    </submittedName>
</protein>
<proteinExistence type="predicted"/>
<sequence length="129" mass="14851">MPAKELKQDDMISKHFNIDHIEEGLILIYPVPKDPPSKNHRGADSYNRRQTKGFGGGVHAKRGAARGFLPHEHEKRKASEAFDDEFDYLYGIVTTASDWYFLMYTPERIYCSKADYHIALTEDILDDDT</sequence>
<name>A0A397TH93_9GLOM</name>
<dbReference type="EMBL" id="QKYT01000086">
    <property type="protein sequence ID" value="RIA94244.1"/>
    <property type="molecule type" value="Genomic_DNA"/>
</dbReference>
<dbReference type="OrthoDB" id="2412213at2759"/>
<evidence type="ECO:0000313" key="2">
    <source>
        <dbReference type="EMBL" id="RIA94244.1"/>
    </source>
</evidence>
<dbReference type="AlphaFoldDB" id="A0A397TH93"/>
<comment type="caution">
    <text evidence="2">The sequence shown here is derived from an EMBL/GenBank/DDBJ whole genome shotgun (WGS) entry which is preliminary data.</text>
</comment>
<dbReference type="Proteomes" id="UP000265703">
    <property type="component" value="Unassembled WGS sequence"/>
</dbReference>
<gene>
    <name evidence="2" type="ORF">C1645_803641</name>
</gene>
<keyword evidence="3" id="KW-1185">Reference proteome</keyword>
<evidence type="ECO:0000256" key="1">
    <source>
        <dbReference type="SAM" id="MobiDB-lite"/>
    </source>
</evidence>
<feature type="compositionally biased region" description="Basic and acidic residues" evidence="1">
    <location>
        <begin position="35"/>
        <end position="47"/>
    </location>
</feature>
<feature type="region of interest" description="Disordered" evidence="1">
    <location>
        <begin position="34"/>
        <end position="59"/>
    </location>
</feature>
<accession>A0A397TH93</accession>
<reference evidence="2 3" key="1">
    <citation type="submission" date="2018-06" db="EMBL/GenBank/DDBJ databases">
        <title>Comparative genomics reveals the genomic features of Rhizophagus irregularis, R. cerebriforme, R. diaphanum and Gigaspora rosea, and their symbiotic lifestyle signature.</title>
        <authorList>
            <person name="Morin E."/>
            <person name="San Clemente H."/>
            <person name="Chen E.C.H."/>
            <person name="De La Providencia I."/>
            <person name="Hainaut M."/>
            <person name="Kuo A."/>
            <person name="Kohler A."/>
            <person name="Murat C."/>
            <person name="Tang N."/>
            <person name="Roy S."/>
            <person name="Loubradou J."/>
            <person name="Henrissat B."/>
            <person name="Grigoriev I.V."/>
            <person name="Corradi N."/>
            <person name="Roux C."/>
            <person name="Martin F.M."/>
        </authorList>
    </citation>
    <scope>NUCLEOTIDE SEQUENCE [LARGE SCALE GENOMIC DNA]</scope>
    <source>
        <strain evidence="2 3">DAOM 227022</strain>
    </source>
</reference>
<organism evidence="2 3">
    <name type="scientific">Glomus cerebriforme</name>
    <dbReference type="NCBI Taxonomy" id="658196"/>
    <lineage>
        <taxon>Eukaryota</taxon>
        <taxon>Fungi</taxon>
        <taxon>Fungi incertae sedis</taxon>
        <taxon>Mucoromycota</taxon>
        <taxon>Glomeromycotina</taxon>
        <taxon>Glomeromycetes</taxon>
        <taxon>Glomerales</taxon>
        <taxon>Glomeraceae</taxon>
        <taxon>Glomus</taxon>
    </lineage>
</organism>
<evidence type="ECO:0000313" key="3">
    <source>
        <dbReference type="Proteomes" id="UP000265703"/>
    </source>
</evidence>